<accession>A0ABW3W6Z2</accession>
<dbReference type="SUPFAM" id="SSF161098">
    <property type="entry name" value="MetI-like"/>
    <property type="match status" value="1"/>
</dbReference>
<dbReference type="Proteomes" id="UP001597229">
    <property type="component" value="Unassembled WGS sequence"/>
</dbReference>
<dbReference type="Pfam" id="PF00528">
    <property type="entry name" value="BPD_transp_1"/>
    <property type="match status" value="1"/>
</dbReference>
<evidence type="ECO:0000256" key="6">
    <source>
        <dbReference type="ARBA" id="ARBA00023136"/>
    </source>
</evidence>
<keyword evidence="4 7" id="KW-0812">Transmembrane</keyword>
<evidence type="ECO:0000256" key="2">
    <source>
        <dbReference type="ARBA" id="ARBA00022448"/>
    </source>
</evidence>
<gene>
    <name evidence="10" type="ORF">ACFQ3F_21140</name>
</gene>
<keyword evidence="2 7" id="KW-0813">Transport</keyword>
<reference evidence="11" key="1">
    <citation type="journal article" date="2019" name="Int. J. Syst. Evol. Microbiol.">
        <title>The Global Catalogue of Microorganisms (GCM) 10K type strain sequencing project: providing services to taxonomists for standard genome sequencing and annotation.</title>
        <authorList>
            <consortium name="The Broad Institute Genomics Platform"/>
            <consortium name="The Broad Institute Genome Sequencing Center for Infectious Disease"/>
            <person name="Wu L."/>
            <person name="Ma J."/>
        </authorList>
    </citation>
    <scope>NUCLEOTIDE SEQUENCE [LARGE SCALE GENOMIC DNA]</scope>
    <source>
        <strain evidence="11">CCUG 52478</strain>
    </source>
</reference>
<feature type="transmembrane region" description="Helical" evidence="7">
    <location>
        <begin position="135"/>
        <end position="158"/>
    </location>
</feature>
<keyword evidence="5 7" id="KW-1133">Transmembrane helix</keyword>
<dbReference type="InterPro" id="IPR035906">
    <property type="entry name" value="MetI-like_sf"/>
</dbReference>
<feature type="transmembrane region" description="Helical" evidence="7">
    <location>
        <begin position="170"/>
        <end position="193"/>
    </location>
</feature>
<dbReference type="EMBL" id="JBHTLX010000023">
    <property type="protein sequence ID" value="MFD1250313.1"/>
    <property type="molecule type" value="Genomic_DNA"/>
</dbReference>
<dbReference type="PANTHER" id="PTHR43163">
    <property type="entry name" value="DIPEPTIDE TRANSPORT SYSTEM PERMEASE PROTEIN DPPB-RELATED"/>
    <property type="match status" value="1"/>
</dbReference>
<evidence type="ECO:0000256" key="7">
    <source>
        <dbReference type="RuleBase" id="RU363032"/>
    </source>
</evidence>
<comment type="similarity">
    <text evidence="7">Belongs to the binding-protein-dependent transport system permease family.</text>
</comment>
<keyword evidence="3" id="KW-1003">Cell membrane</keyword>
<keyword evidence="6 7" id="KW-0472">Membrane</keyword>
<evidence type="ECO:0000313" key="11">
    <source>
        <dbReference type="Proteomes" id="UP001597229"/>
    </source>
</evidence>
<dbReference type="PROSITE" id="PS50928">
    <property type="entry name" value="ABC_TM1"/>
    <property type="match status" value="1"/>
</dbReference>
<comment type="subcellular location">
    <subcellularLocation>
        <location evidence="1 7">Cell membrane</location>
        <topology evidence="1 7">Multi-pass membrane protein</topology>
    </subcellularLocation>
</comment>
<name>A0ABW3W6Z2_9ACTN</name>
<dbReference type="Gene3D" id="1.10.3720.10">
    <property type="entry name" value="MetI-like"/>
    <property type="match status" value="1"/>
</dbReference>
<feature type="transmembrane region" description="Helical" evidence="7">
    <location>
        <begin position="314"/>
        <end position="340"/>
    </location>
</feature>
<feature type="transmembrane region" description="Helical" evidence="7">
    <location>
        <begin position="269"/>
        <end position="294"/>
    </location>
</feature>
<evidence type="ECO:0000256" key="1">
    <source>
        <dbReference type="ARBA" id="ARBA00004651"/>
    </source>
</evidence>
<evidence type="ECO:0000256" key="8">
    <source>
        <dbReference type="SAM" id="MobiDB-lite"/>
    </source>
</evidence>
<dbReference type="RefSeq" id="WP_367919592.1">
    <property type="nucleotide sequence ID" value="NZ_BAABAC010000023.1"/>
</dbReference>
<evidence type="ECO:0000313" key="10">
    <source>
        <dbReference type="EMBL" id="MFD1250313.1"/>
    </source>
</evidence>
<proteinExistence type="inferred from homology"/>
<sequence>MTASVTSSGSSASPPLEPAADAGSGADQRRGRARRMMVTGFNRTVESLIVTFIVVTLSFVLVHLVPGDPARTILGVRASPEKVEALRAALGLDQPLWRQYVDFLKDVATGNFGMSVSRPGTSVAELLLPPLGVTMSVVAVTIVLSVVGGSISGLTAALTRSGGVSAVLEFLSTAALAAPPFLLGLVMLTLVAVQAGIAPAGGWGDAWPGHLEYLWLPSLALTAYLGALVHRSVCTSARDVMRQDFVEAALLRGYRPMHVAVRHVLPNSLLPAISVVGLNIGTLVGGAAVIEAVFDLPGIGTQMVNAVSQRDYPTIQGAAVITALLVIAGNLIADMLYAVVDPRAGDHGRR</sequence>
<comment type="caution">
    <text evidence="10">The sequence shown here is derived from an EMBL/GenBank/DDBJ whole genome shotgun (WGS) entry which is preliminary data.</text>
</comment>
<evidence type="ECO:0000256" key="3">
    <source>
        <dbReference type="ARBA" id="ARBA00022475"/>
    </source>
</evidence>
<evidence type="ECO:0000256" key="4">
    <source>
        <dbReference type="ARBA" id="ARBA00022692"/>
    </source>
</evidence>
<dbReference type="CDD" id="cd06261">
    <property type="entry name" value="TM_PBP2"/>
    <property type="match status" value="1"/>
</dbReference>
<feature type="domain" description="ABC transmembrane type-1" evidence="9">
    <location>
        <begin position="131"/>
        <end position="333"/>
    </location>
</feature>
<keyword evidence="11" id="KW-1185">Reference proteome</keyword>
<dbReference type="Pfam" id="PF19300">
    <property type="entry name" value="BPD_transp_1_N"/>
    <property type="match status" value="1"/>
</dbReference>
<evidence type="ECO:0000256" key="5">
    <source>
        <dbReference type="ARBA" id="ARBA00022989"/>
    </source>
</evidence>
<feature type="transmembrane region" description="Helical" evidence="7">
    <location>
        <begin position="44"/>
        <end position="65"/>
    </location>
</feature>
<dbReference type="InterPro" id="IPR045621">
    <property type="entry name" value="BPD_transp_1_N"/>
</dbReference>
<dbReference type="PANTHER" id="PTHR43163:SF6">
    <property type="entry name" value="DIPEPTIDE TRANSPORT SYSTEM PERMEASE PROTEIN DPPB-RELATED"/>
    <property type="match status" value="1"/>
</dbReference>
<organism evidence="10 11">
    <name type="scientific">Nocardioides ginsengisoli</name>
    <dbReference type="NCBI Taxonomy" id="363868"/>
    <lineage>
        <taxon>Bacteria</taxon>
        <taxon>Bacillati</taxon>
        <taxon>Actinomycetota</taxon>
        <taxon>Actinomycetes</taxon>
        <taxon>Propionibacteriales</taxon>
        <taxon>Nocardioidaceae</taxon>
        <taxon>Nocardioides</taxon>
    </lineage>
</organism>
<feature type="compositionally biased region" description="Low complexity" evidence="8">
    <location>
        <begin position="1"/>
        <end position="22"/>
    </location>
</feature>
<feature type="region of interest" description="Disordered" evidence="8">
    <location>
        <begin position="1"/>
        <end position="31"/>
    </location>
</feature>
<dbReference type="InterPro" id="IPR000515">
    <property type="entry name" value="MetI-like"/>
</dbReference>
<protein>
    <submittedName>
        <fullName evidence="10">ABC transporter permease</fullName>
    </submittedName>
</protein>
<feature type="transmembrane region" description="Helical" evidence="7">
    <location>
        <begin position="213"/>
        <end position="233"/>
    </location>
</feature>
<evidence type="ECO:0000259" key="9">
    <source>
        <dbReference type="PROSITE" id="PS50928"/>
    </source>
</evidence>